<dbReference type="PROSITE" id="PS51190">
    <property type="entry name" value="FATC"/>
    <property type="match status" value="1"/>
</dbReference>
<feature type="region of interest" description="Disordered" evidence="2">
    <location>
        <begin position="3212"/>
        <end position="3244"/>
    </location>
</feature>
<dbReference type="Gene3D" id="1.10.1070.11">
    <property type="entry name" value="Phosphatidylinositol 3-/4-kinase, catalytic domain"/>
    <property type="match status" value="1"/>
</dbReference>
<feature type="compositionally biased region" description="Polar residues" evidence="2">
    <location>
        <begin position="3233"/>
        <end position="3242"/>
    </location>
</feature>
<dbReference type="SMART" id="SM00146">
    <property type="entry name" value="PI3Kc"/>
    <property type="match status" value="1"/>
</dbReference>
<evidence type="ECO:0008006" key="8">
    <source>
        <dbReference type="Google" id="ProtNLM"/>
    </source>
</evidence>
<feature type="region of interest" description="Disordered" evidence="2">
    <location>
        <begin position="2037"/>
        <end position="2059"/>
    </location>
</feature>
<dbReference type="InterPro" id="IPR046807">
    <property type="entry name" value="Tra1_central"/>
</dbReference>
<dbReference type="Proteomes" id="UP000095009">
    <property type="component" value="Unassembled WGS sequence"/>
</dbReference>
<evidence type="ECO:0000313" key="6">
    <source>
        <dbReference type="EMBL" id="ODQ63382.1"/>
    </source>
</evidence>
<reference evidence="6 7" key="1">
    <citation type="journal article" date="2016" name="Proc. Natl. Acad. Sci. U.S.A.">
        <title>Comparative genomics of biotechnologically important yeasts.</title>
        <authorList>
            <person name="Riley R."/>
            <person name="Haridas S."/>
            <person name="Wolfe K.H."/>
            <person name="Lopes M.R."/>
            <person name="Hittinger C.T."/>
            <person name="Goeker M."/>
            <person name="Salamov A.A."/>
            <person name="Wisecaver J.H."/>
            <person name="Long T.M."/>
            <person name="Calvey C.H."/>
            <person name="Aerts A.L."/>
            <person name="Barry K.W."/>
            <person name="Choi C."/>
            <person name="Clum A."/>
            <person name="Coughlan A.Y."/>
            <person name="Deshpande S."/>
            <person name="Douglass A.P."/>
            <person name="Hanson S.J."/>
            <person name="Klenk H.-P."/>
            <person name="LaButti K.M."/>
            <person name="Lapidus A."/>
            <person name="Lindquist E.A."/>
            <person name="Lipzen A.M."/>
            <person name="Meier-Kolthoff J.P."/>
            <person name="Ohm R.A."/>
            <person name="Otillar R.P."/>
            <person name="Pangilinan J.L."/>
            <person name="Peng Y."/>
            <person name="Rokas A."/>
            <person name="Rosa C.A."/>
            <person name="Scheuner C."/>
            <person name="Sibirny A.A."/>
            <person name="Slot J.C."/>
            <person name="Stielow J.B."/>
            <person name="Sun H."/>
            <person name="Kurtzman C.P."/>
            <person name="Blackwell M."/>
            <person name="Grigoriev I.V."/>
            <person name="Jeffries T.W."/>
        </authorList>
    </citation>
    <scope>NUCLEOTIDE SEQUENCE [LARGE SCALE GENOMIC DNA]</scope>
    <source>
        <strain evidence="6 7">DSM 6958</strain>
    </source>
</reference>
<dbReference type="InterPro" id="IPR046805">
    <property type="entry name" value="Tra1_ring"/>
</dbReference>
<evidence type="ECO:0000259" key="3">
    <source>
        <dbReference type="PROSITE" id="PS50290"/>
    </source>
</evidence>
<dbReference type="Pfam" id="PF20206">
    <property type="entry name" value="Tra1_ring"/>
    <property type="match status" value="1"/>
</dbReference>
<dbReference type="InterPro" id="IPR000403">
    <property type="entry name" value="PI3/4_kinase_cat_dom"/>
</dbReference>
<accession>A0A1E3PEL8</accession>
<dbReference type="Pfam" id="PF20175">
    <property type="entry name" value="Tra1_central"/>
    <property type="match status" value="1"/>
</dbReference>
<dbReference type="OrthoDB" id="5570127at2759"/>
<protein>
    <recommendedName>
        <fullName evidence="8">Non-specific serine/threonine protein kinase</fullName>
    </recommendedName>
</protein>
<dbReference type="CDD" id="cd05163">
    <property type="entry name" value="PIKK_TRRAP"/>
    <property type="match status" value="1"/>
</dbReference>
<feature type="domain" description="PI3K/PI4K catalytic" evidence="3">
    <location>
        <begin position="3416"/>
        <end position="3741"/>
    </location>
</feature>
<dbReference type="GO" id="GO:0035267">
    <property type="term" value="C:NuA4 histone acetyltransferase complex"/>
    <property type="evidence" value="ECO:0007669"/>
    <property type="project" value="TreeGrafter"/>
</dbReference>
<comment type="similarity">
    <text evidence="1">Belongs to the PI3/PI4-kinase family. TRA1 subfamily.</text>
</comment>
<dbReference type="Pfam" id="PF02259">
    <property type="entry name" value="FAT"/>
    <property type="match status" value="1"/>
</dbReference>
<dbReference type="GO" id="GO:0000124">
    <property type="term" value="C:SAGA complex"/>
    <property type="evidence" value="ECO:0007669"/>
    <property type="project" value="TreeGrafter"/>
</dbReference>
<dbReference type="InterPro" id="IPR003151">
    <property type="entry name" value="PIK-rel_kinase_FAT"/>
</dbReference>
<feature type="compositionally biased region" description="Polar residues" evidence="2">
    <location>
        <begin position="173"/>
        <end position="183"/>
    </location>
</feature>
<feature type="compositionally biased region" description="Low complexity" evidence="2">
    <location>
        <begin position="2292"/>
        <end position="2304"/>
    </location>
</feature>
<dbReference type="InterPro" id="IPR050517">
    <property type="entry name" value="DDR_Repair_Kinase"/>
</dbReference>
<dbReference type="PROSITE" id="PS50290">
    <property type="entry name" value="PI3_4_KINASE_3"/>
    <property type="match status" value="1"/>
</dbReference>
<feature type="compositionally biased region" description="Polar residues" evidence="2">
    <location>
        <begin position="2276"/>
        <end position="2291"/>
    </location>
</feature>
<dbReference type="SMART" id="SM01343">
    <property type="entry name" value="FATC"/>
    <property type="match status" value="1"/>
</dbReference>
<feature type="region of interest" description="Disordered" evidence="2">
    <location>
        <begin position="2276"/>
        <end position="2309"/>
    </location>
</feature>
<dbReference type="InterPro" id="IPR016024">
    <property type="entry name" value="ARM-type_fold"/>
</dbReference>
<dbReference type="Pfam" id="PF00454">
    <property type="entry name" value="PI3_PI4_kinase"/>
    <property type="match status" value="1"/>
</dbReference>
<dbReference type="Pfam" id="PF02260">
    <property type="entry name" value="FATC"/>
    <property type="match status" value="1"/>
</dbReference>
<evidence type="ECO:0000259" key="5">
    <source>
        <dbReference type="PROSITE" id="PS51190"/>
    </source>
</evidence>
<feature type="domain" description="FATC" evidence="5">
    <location>
        <begin position="3738"/>
        <end position="3770"/>
    </location>
</feature>
<dbReference type="GO" id="GO:0006281">
    <property type="term" value="P:DNA repair"/>
    <property type="evidence" value="ECO:0007669"/>
    <property type="project" value="TreeGrafter"/>
</dbReference>
<dbReference type="GO" id="GO:0006355">
    <property type="term" value="P:regulation of DNA-templated transcription"/>
    <property type="evidence" value="ECO:0007669"/>
    <property type="project" value="TreeGrafter"/>
</dbReference>
<organism evidence="6 7">
    <name type="scientific">Nadsonia fulvescens var. elongata DSM 6958</name>
    <dbReference type="NCBI Taxonomy" id="857566"/>
    <lineage>
        <taxon>Eukaryota</taxon>
        <taxon>Fungi</taxon>
        <taxon>Dikarya</taxon>
        <taxon>Ascomycota</taxon>
        <taxon>Saccharomycotina</taxon>
        <taxon>Dipodascomycetes</taxon>
        <taxon>Dipodascales</taxon>
        <taxon>Dipodascales incertae sedis</taxon>
        <taxon>Nadsonia</taxon>
    </lineage>
</organism>
<dbReference type="InterPro" id="IPR036940">
    <property type="entry name" value="PI3/4_kinase_cat_sf"/>
</dbReference>
<feature type="compositionally biased region" description="Low complexity" evidence="2">
    <location>
        <begin position="3212"/>
        <end position="3232"/>
    </location>
</feature>
<evidence type="ECO:0000313" key="7">
    <source>
        <dbReference type="Proteomes" id="UP000095009"/>
    </source>
</evidence>
<keyword evidence="7" id="KW-1185">Reference proteome</keyword>
<dbReference type="PANTHER" id="PTHR11139">
    <property type="entry name" value="ATAXIA TELANGIECTASIA MUTATED ATM -RELATED"/>
    <property type="match status" value="1"/>
</dbReference>
<evidence type="ECO:0000259" key="4">
    <source>
        <dbReference type="PROSITE" id="PS51189"/>
    </source>
</evidence>
<dbReference type="InterPro" id="IPR011009">
    <property type="entry name" value="Kinase-like_dom_sf"/>
</dbReference>
<dbReference type="STRING" id="857566.A0A1E3PEL8"/>
<evidence type="ECO:0000256" key="1">
    <source>
        <dbReference type="ARBA" id="ARBA00007234"/>
    </source>
</evidence>
<dbReference type="PROSITE" id="PS51189">
    <property type="entry name" value="FAT"/>
    <property type="match status" value="1"/>
</dbReference>
<name>A0A1E3PEL8_9ASCO</name>
<dbReference type="SUPFAM" id="SSF48371">
    <property type="entry name" value="ARM repeat"/>
    <property type="match status" value="2"/>
</dbReference>
<dbReference type="InterPro" id="IPR003152">
    <property type="entry name" value="FATC_dom"/>
</dbReference>
<proteinExistence type="inferred from homology"/>
<feature type="compositionally biased region" description="Polar residues" evidence="2">
    <location>
        <begin position="511"/>
        <end position="526"/>
    </location>
</feature>
<dbReference type="InterPro" id="IPR014009">
    <property type="entry name" value="PIK_FAT"/>
</dbReference>
<evidence type="ECO:0000256" key="2">
    <source>
        <dbReference type="SAM" id="MobiDB-lite"/>
    </source>
</evidence>
<dbReference type="GO" id="GO:0005634">
    <property type="term" value="C:nucleus"/>
    <property type="evidence" value="ECO:0007669"/>
    <property type="project" value="TreeGrafter"/>
</dbReference>
<dbReference type="PANTHER" id="PTHR11139:SF1">
    <property type="entry name" value="TRANSFORMATION_TRANSCRIPTION DOMAIN-ASSOCIATED PROTEIN"/>
    <property type="match status" value="1"/>
</dbReference>
<dbReference type="EMBL" id="KV454415">
    <property type="protein sequence ID" value="ODQ63382.1"/>
    <property type="molecule type" value="Genomic_DNA"/>
</dbReference>
<gene>
    <name evidence="6" type="ORF">NADFUDRAFT_28952</name>
</gene>
<feature type="region of interest" description="Disordered" evidence="2">
    <location>
        <begin position="173"/>
        <end position="198"/>
    </location>
</feature>
<sequence>MQLETANIASQVDAFASRFSDDNVDLKTKFSVAGELRDAIDLYQTSNDYEHFLQKLLSVFINLLASTPVSFNAASMEQRFRNCILDIILRMHMNDTFKPYATQVLTVIMGMLKVENEDNGVLCMKIITSLHKAYKVLLIDQIQPFLDIVIELYQNIPQVVKENFSINSSASGTTPVNTFQSPRPMSPTMGSAEFSSEPTTKPLQKTMHSFKVLTECPIIVVLLYSTHKQIAQQSLTVFIPHIVEMLNLQAPPQVEAHAAAKAKGEIHTSVSPQIKNRVLYGEFITSQVKTMSFLAYALRGYAPLLKTYYSLIPEFVVRLLQDCPPELSPARKELLVATRHILSTEFRKLFIPKVDIMLNEKVLIGDGLTVHETLRPLAYSTMADLVHHVRAELTPAQIWKTVTVYCKNMQDSLLATSFQIMSAKLLLNLVERIMKLPDRTEGRQIMILILNAFTERFGALNRSYDNIMKNHVKFVAKEKMALNKENPDAKEQESDVMHNKIEEIKEEENESQTAKSEGTSPKSVMDNNMIDEISSEDEKKIGHLNDLDFFDIQRDGLIDIHFKNSSDPLKDARYLFKNLMNFLKTVIFGLKSCNPSPPNNEFNLQQWQESARIFNYEQIHIFRKLFREGIAGHLFFASSSEVETDVTKPGVDLASNNVPIVSSKDEKDLMETFATVFIHIDPASFNEIVEAELPFLYESMFKNSALLHIPQFFLASEATSANFSSLLIAFLKEKLPELGEGDVQKANILNRLFKLCFMAVNLFPNANEIVILPHLKDLIIESLHLTTKAEDPLIYFYLLRTLFRSIGGGRFEMLYKEVLPLLQVLLESLNRLLATARKPQERDIYVELCLTVPVRLSVLVPHLNYLMRPLVVALNGSPELVSQGLRTLELCVDNLTAEYFDPILETVMEEVMEALWKHLRPLPYYHQYSHTTLRILGKLGGRNRRFIKPPSNLEIPTKYDLDINVMLPINGIHEKKPVNLTGAISVAFKIMEDVRIKPIHRQNAYSYLSNILKLFLNSEDIPKDFDVTIKKAVQIIVTNEFPEIDEPLPNGKLNNISKFKLQNELLTSLLGAVFYGVSIPEMKDSAHALIKNLCEHIVVLELGQYVLNQRKNHISFDLNEHEGTAYLDTKSLITAIIRALSHYIKDIREVGQQAIHYIYEASLTMFGSIENVQKFPLFRSMFGTFSHYCFEEEYFMKYGACLGLDTLIRGIGLKFSWIADRRVEFSRTMFFVLKDIPTDVPSQVCDAATDLLYYVLEEFNSNITPEQTEDRSFKQLTGLLAYELGNANINVRKASQGSLKIISKVSNKSITEILIPVKTILLTPIFGKPLRALPFPMQIGHIDAVTFCLGLDDHFLEFNEELTRLIHEALALVDAEDESLTSSHRVFEHRTSEQLVQLRIVCIRLLALALQNTDYHSIQQTQTRSRIIAVFFKTLYSKSKDVIEAAHTGLKSVLAPNNKLPKDLLQNGLRPILMNLSDPKKLNVAGLEGLARLLELLTNYFKVEIGKKLLDHLVVWSEPAQLHHLSVRNLSTQNVIKVIAAIFNIFHLLPPTAHFFMPELITKLFYLENHLRRQHSSPFREPIAKFLVKYPSESIQYFLPKLSKRSYGRFFASILSFECAGPLRNYTKENFDQLTSRLKLDESDEEKCTCVCNSIYIMRALSMDDSSWVSTQREFLDYIISFSKNLVQTSHASALVSPIRIQVEQALEELQNIIVLNLKEKKDLDLTFDIIKATTTYNFKISDVLQDFIFSNIVASTDDLLRREYLVKAIEIATNKTNTLTCRTFIFKFVINPILIVEGDRNGNFYTLLEKTHFRGGNTWLDIVHTKIWRPAYLDVGDDGLGTVDHYRFELLQTSALLIKYASNYVLDVRKDIIKFAWNYIKLDDIVSKQSAYVLVAFFIAEFDTLPKIVVQIYVALLKAHQSDARRLVKQALDLLAPVIPKRLNPPVWARWARRILSEDGHNVSQVLNVYQFIVRHPELFFEHRGLLISNIITAMPKLSFVANSPSENQILAVDLSELVLKWENMAYEGRLREETSRKRKASEIEENENTSDQNSVLPLSSSTFSSSLNYSVPFIHRETCVTYLIRFVCMSPHKAVDSPLGQRILKTLHELLGPNHWSEVSVKLNFFERSLIHNELALPQQLGVCLNTLEVVCVTLDRKPASWIIDNLPQLERLLEKSIRSSNSDIQESLQKVLKIILDAVDLEEDKEEDTPEEISSFMNLLSTVIQENLNTAVSIPAGVSLACAMANSNPSSIDNLLPAIMKALQKLCKDHISQNQSSASPDTAGNSSVNQNGANRAGANGNEQTQSLTEMESKLTVKMLEKILDLISMRISYLGDQRRVFLSLFAQLIERSVDKGLCTRLIEITKGWVFSKTDLFPTTKEKAAILFKMMVFEMRHDMELTHMFYKIVVAIYEDPAFARTELAVRMEQPFLIGTRLDEVPVRQKLMKIFNDNVELNVVKRLFYIISDQNWEYLSDYQWINQALQLLYGSIKKTPGITLSNDDYRIAPLSFINEGLPSTAKVGEDIFTPDLDAFLIRRSEFVKSLSLLTADDILKPLIEIQFINSDVVHKLWLVMFPIAFSAVPKKERNNVSLALISLLSKDYHNSQVLKRPNVIQSMVDAISMCDNLMMPPHLIKYLGKTFDGWFPAMKILEEMNVPPSENAKVHESGLDALTEIYADIQEDDMFYGIWRRRAKYSETNSALSYEQCGMWTRALQLYEAAQIRARSGVLPYSESEYGLWEDHWILCAQKLQQWDILTELAKHEGFTDLLLECGWRVADWNTDKEPLEQSIKTVMDVPTPRRQIFETFLCLQSYAQKSQTLQDLSKHCDEGIQLALRKWFSLPKPVVGAHFSLLYTFQQYVEFMEASQVYMSLASTNVQNLDVKSQELKGVLGAWRERLPNVWDDINIWGDLVTWRQHAFGVINKVYLPLIPALQQTNGNNNSNSFAYRGYHEIAWIINRFAHVARKHNMADVCISQLTKIYTLPNIEIQEAFLKLREQAKCHYQNVSELNTGLDVISNTNLVYFGAQQKAEFFTLKGMFLAKLNVMDDANQAFATAVQIDLYLPKAWAEWGYFNDRRFKENPKDIIYASNAISCYLQAAGLYKNGKTRKLLARILWLISLDDSTGSLAQAFDSYRGEVPVWYWITFIPQLLTSLSHKEARMARHILIKIAKSYPQALHFHLRTTKEDYAVIQRQAAHAAAANKSAQQSAQAATGTQATSTGQTVQASSATGIPSNTSPANRQPWEHVDEIMGILKTAYPLLAFSLETLVDQIYQRFKCPVDEDAYRLIVALLNDGVQYMGRLQYPKEDAKLPPATEANITRFTESVLPQYIRAQFEKDFVTDKPNLEDYVNKLRVWRDRFEEKLDRRPLSINLEALSPHLSEFHYQKFEDVEIPGQYLQQKDNNLHFIKVDRFMPTVDVVRGFGICSRRITIRGHDGSMHAFAVQYPAARYCRREERVVQLFRILNTFLGRNKETRRRNLQFTLPAAVPLSPHIRLVEDDSRYISMLAIYEDFCNRIGQSRDEPINYITKKMRAAFDPKFPKPDISSVKMEILCAIQANLVPSTVLRDYFARTYRSFEDFWLFRKQFSHQYAGVVFMTFMMSINNRTPHKLLINQGSGDVWATEMLPTIPPQKSSPAFHNGEPVAFRLTPNIQALMGPTALEGLFSMSVMNIARCLTEPELDLEQYLSLFVRDEMISWYTQQHRPSVQDQQLREIVRVNVETIVKRAISLAQVGQGNIPANQTVIDLISQAVNPRNLALTDHLWMAYL</sequence>
<dbReference type="SUPFAM" id="SSF56112">
    <property type="entry name" value="Protein kinase-like (PK-like)"/>
    <property type="match status" value="1"/>
</dbReference>
<feature type="domain" description="FAT" evidence="4">
    <location>
        <begin position="2635"/>
        <end position="3189"/>
    </location>
</feature>
<feature type="region of interest" description="Disordered" evidence="2">
    <location>
        <begin position="504"/>
        <end position="527"/>
    </location>
</feature>